<keyword evidence="2" id="KW-1185">Reference proteome</keyword>
<proteinExistence type="predicted"/>
<sequence>MSNFRRIKRFQKRTIPEKINAVKRIRCLGKLAGNIAIAIAAKIGSQIKTLNMAIGDFRKLVIVINVSEFAAA</sequence>
<reference evidence="1" key="1">
    <citation type="submission" date="2022-04" db="EMBL/GenBank/DDBJ databases">
        <title>Complete genome sequence of a cyanobacterium, Nostoc sp. SO-36, isolated in Antarctica.</title>
        <authorList>
            <person name="Kanesaki Y."/>
            <person name="Effendi D."/>
            <person name="Sakamoto T."/>
            <person name="Ohtani S."/>
            <person name="Awai K."/>
        </authorList>
    </citation>
    <scope>NUCLEOTIDE SEQUENCE</scope>
    <source>
        <strain evidence="1">SO-36</strain>
    </source>
</reference>
<protein>
    <recommendedName>
        <fullName evidence="3">Transposase</fullName>
    </recommendedName>
</protein>
<dbReference type="EMBL" id="AP025732">
    <property type="protein sequence ID" value="BDI14779.1"/>
    <property type="molecule type" value="Genomic_DNA"/>
</dbReference>
<accession>A0ABN6PZ09</accession>
<organism evidence="1 2">
    <name type="scientific">Nostoc cf. commune SO-36</name>
    <dbReference type="NCBI Taxonomy" id="449208"/>
    <lineage>
        <taxon>Bacteria</taxon>
        <taxon>Bacillati</taxon>
        <taxon>Cyanobacteriota</taxon>
        <taxon>Cyanophyceae</taxon>
        <taxon>Nostocales</taxon>
        <taxon>Nostocaceae</taxon>
        <taxon>Nostoc</taxon>
    </lineage>
</organism>
<evidence type="ECO:0000313" key="1">
    <source>
        <dbReference type="EMBL" id="BDI14779.1"/>
    </source>
</evidence>
<dbReference type="Proteomes" id="UP001055453">
    <property type="component" value="Chromosome"/>
</dbReference>
<gene>
    <name evidence="1" type="ORF">ANSO36C_05810</name>
</gene>
<name>A0ABN6PZ09_NOSCO</name>
<evidence type="ECO:0008006" key="3">
    <source>
        <dbReference type="Google" id="ProtNLM"/>
    </source>
</evidence>
<evidence type="ECO:0000313" key="2">
    <source>
        <dbReference type="Proteomes" id="UP001055453"/>
    </source>
</evidence>